<evidence type="ECO:0000313" key="1">
    <source>
        <dbReference type="EnsemblMetazoa" id="AQUA014027-PA"/>
    </source>
</evidence>
<sequence length="62" mass="6739">MSTAWFLPVQLNPICIQLEQQRDRGLCECFSAHGRAGCSGKVSSGSINGCHNASCIRTFSYT</sequence>
<evidence type="ECO:0000313" key="2">
    <source>
        <dbReference type="Proteomes" id="UP000076407"/>
    </source>
</evidence>
<keyword evidence="2" id="KW-1185">Reference proteome</keyword>
<dbReference type="EnsemblMetazoa" id="AQUA014027-RA">
    <property type="protein sequence ID" value="AQUA014027-PA"/>
    <property type="gene ID" value="AQUA014027"/>
</dbReference>
<dbReference type="Proteomes" id="UP000076407">
    <property type="component" value="Unassembled WGS sequence"/>
</dbReference>
<proteinExistence type="predicted"/>
<reference evidence="1" key="1">
    <citation type="submission" date="2020-05" db="UniProtKB">
        <authorList>
            <consortium name="EnsemblMetazoa"/>
        </authorList>
    </citation>
    <scope>IDENTIFICATION</scope>
    <source>
        <strain evidence="1">SANGQUA</strain>
    </source>
</reference>
<name>A0A182XQ81_ANOQN</name>
<dbReference type="VEuPathDB" id="VectorBase:AQUA014027"/>
<accession>A0A182XQ81</accession>
<dbReference type="AlphaFoldDB" id="A0A182XQ81"/>
<organism evidence="1 2">
    <name type="scientific">Anopheles quadriannulatus</name>
    <name type="common">Mosquito</name>
    <dbReference type="NCBI Taxonomy" id="34691"/>
    <lineage>
        <taxon>Eukaryota</taxon>
        <taxon>Metazoa</taxon>
        <taxon>Ecdysozoa</taxon>
        <taxon>Arthropoda</taxon>
        <taxon>Hexapoda</taxon>
        <taxon>Insecta</taxon>
        <taxon>Pterygota</taxon>
        <taxon>Neoptera</taxon>
        <taxon>Endopterygota</taxon>
        <taxon>Diptera</taxon>
        <taxon>Nematocera</taxon>
        <taxon>Culicoidea</taxon>
        <taxon>Culicidae</taxon>
        <taxon>Anophelinae</taxon>
        <taxon>Anopheles</taxon>
    </lineage>
</organism>
<protein>
    <submittedName>
        <fullName evidence="1">Uncharacterized protein</fullName>
    </submittedName>
</protein>